<evidence type="ECO:0000256" key="1">
    <source>
        <dbReference type="SAM" id="MobiDB-lite"/>
    </source>
</evidence>
<gene>
    <name evidence="2" type="ORF">AAFF_G00270890</name>
</gene>
<protein>
    <submittedName>
        <fullName evidence="2">Uncharacterized protein</fullName>
    </submittedName>
</protein>
<dbReference type="AlphaFoldDB" id="A0AAD7RBL1"/>
<proteinExistence type="predicted"/>
<keyword evidence="3" id="KW-1185">Reference proteome</keyword>
<name>A0AAD7RBL1_9TELE</name>
<evidence type="ECO:0000313" key="2">
    <source>
        <dbReference type="EMBL" id="KAJ8373125.1"/>
    </source>
</evidence>
<dbReference type="EMBL" id="JAINUG010000372">
    <property type="protein sequence ID" value="KAJ8373125.1"/>
    <property type="molecule type" value="Genomic_DNA"/>
</dbReference>
<dbReference type="Proteomes" id="UP001221898">
    <property type="component" value="Unassembled WGS sequence"/>
</dbReference>
<organism evidence="2 3">
    <name type="scientific">Aldrovandia affinis</name>
    <dbReference type="NCBI Taxonomy" id="143900"/>
    <lineage>
        <taxon>Eukaryota</taxon>
        <taxon>Metazoa</taxon>
        <taxon>Chordata</taxon>
        <taxon>Craniata</taxon>
        <taxon>Vertebrata</taxon>
        <taxon>Euteleostomi</taxon>
        <taxon>Actinopterygii</taxon>
        <taxon>Neopterygii</taxon>
        <taxon>Teleostei</taxon>
        <taxon>Notacanthiformes</taxon>
        <taxon>Halosauridae</taxon>
        <taxon>Aldrovandia</taxon>
    </lineage>
</organism>
<comment type="caution">
    <text evidence="2">The sequence shown here is derived from an EMBL/GenBank/DDBJ whole genome shotgun (WGS) entry which is preliminary data.</text>
</comment>
<accession>A0AAD7RBL1</accession>
<sequence>MMAGSLQRLAGDPVRRRNNKRCEFGPSEPLSPADARTVAGDTKRRSPRYTHALAVGGPKMWGGSKAFPEGLRLDAGSPETDR</sequence>
<feature type="region of interest" description="Disordered" evidence="1">
    <location>
        <begin position="1"/>
        <end position="82"/>
    </location>
</feature>
<evidence type="ECO:0000313" key="3">
    <source>
        <dbReference type="Proteomes" id="UP001221898"/>
    </source>
</evidence>
<reference evidence="2" key="1">
    <citation type="journal article" date="2023" name="Science">
        <title>Genome structures resolve the early diversification of teleost fishes.</title>
        <authorList>
            <person name="Parey E."/>
            <person name="Louis A."/>
            <person name="Montfort J."/>
            <person name="Bouchez O."/>
            <person name="Roques C."/>
            <person name="Iampietro C."/>
            <person name="Lluch J."/>
            <person name="Castinel A."/>
            <person name="Donnadieu C."/>
            <person name="Desvignes T."/>
            <person name="Floi Bucao C."/>
            <person name="Jouanno E."/>
            <person name="Wen M."/>
            <person name="Mejri S."/>
            <person name="Dirks R."/>
            <person name="Jansen H."/>
            <person name="Henkel C."/>
            <person name="Chen W.J."/>
            <person name="Zahm M."/>
            <person name="Cabau C."/>
            <person name="Klopp C."/>
            <person name="Thompson A.W."/>
            <person name="Robinson-Rechavi M."/>
            <person name="Braasch I."/>
            <person name="Lecointre G."/>
            <person name="Bobe J."/>
            <person name="Postlethwait J.H."/>
            <person name="Berthelot C."/>
            <person name="Roest Crollius H."/>
            <person name="Guiguen Y."/>
        </authorList>
    </citation>
    <scope>NUCLEOTIDE SEQUENCE</scope>
    <source>
        <strain evidence="2">NC1722</strain>
    </source>
</reference>